<accession>A0A6V8LU54</accession>
<dbReference type="EMBL" id="BLTE01000028">
    <property type="protein sequence ID" value="GFK96002.1"/>
    <property type="molecule type" value="Genomic_DNA"/>
</dbReference>
<gene>
    <name evidence="1" type="ORF">NNJEOMEG_03876</name>
</gene>
<evidence type="ECO:0000313" key="2">
    <source>
        <dbReference type="Proteomes" id="UP000494245"/>
    </source>
</evidence>
<organism evidence="1 2">
    <name type="scientific">Fundidesulfovibrio magnetotacticus</name>
    <dbReference type="NCBI Taxonomy" id="2730080"/>
    <lineage>
        <taxon>Bacteria</taxon>
        <taxon>Pseudomonadati</taxon>
        <taxon>Thermodesulfobacteriota</taxon>
        <taxon>Desulfovibrionia</taxon>
        <taxon>Desulfovibrionales</taxon>
        <taxon>Desulfovibrionaceae</taxon>
        <taxon>Fundidesulfovibrio</taxon>
    </lineage>
</organism>
<proteinExistence type="predicted"/>
<keyword evidence="2" id="KW-1185">Reference proteome</keyword>
<reference evidence="1 2" key="1">
    <citation type="submission" date="2020-04" db="EMBL/GenBank/DDBJ databases">
        <authorList>
            <consortium name="Desulfovibrio sp. FSS-1 genome sequencing consortium"/>
            <person name="Shimoshige H."/>
            <person name="Kobayashi H."/>
            <person name="Maekawa T."/>
        </authorList>
    </citation>
    <scope>NUCLEOTIDE SEQUENCE [LARGE SCALE GENOMIC DNA]</scope>
    <source>
        <strain evidence="1 2">SIID29052-01</strain>
    </source>
</reference>
<reference evidence="1 2" key="2">
    <citation type="submission" date="2020-05" db="EMBL/GenBank/DDBJ databases">
        <title>Draft genome sequence of Desulfovibrio sp. strainFSS-1.</title>
        <authorList>
            <person name="Shimoshige H."/>
            <person name="Kobayashi H."/>
            <person name="Maekawa T."/>
        </authorList>
    </citation>
    <scope>NUCLEOTIDE SEQUENCE [LARGE SCALE GENOMIC DNA]</scope>
    <source>
        <strain evidence="1 2">SIID29052-01</strain>
    </source>
</reference>
<evidence type="ECO:0000313" key="1">
    <source>
        <dbReference type="EMBL" id="GFK96002.1"/>
    </source>
</evidence>
<dbReference type="Proteomes" id="UP000494245">
    <property type="component" value="Unassembled WGS sequence"/>
</dbReference>
<comment type="caution">
    <text evidence="1">The sequence shown here is derived from an EMBL/GenBank/DDBJ whole genome shotgun (WGS) entry which is preliminary data.</text>
</comment>
<protein>
    <submittedName>
        <fullName evidence="1">Uncharacterized protein</fullName>
    </submittedName>
</protein>
<dbReference type="AlphaFoldDB" id="A0A6V8LU54"/>
<name>A0A6V8LU54_9BACT</name>
<sequence>MLALNKFLRGLPRDQQGFFKDCRIAAVIPVYMPRGDFQENVHAMNMDRDQLDWLLKTRPEFKACDDTANNTLVTGGKVVSCGVATPDGKGCMTSTSNDL</sequence>